<dbReference type="Proteomes" id="UP000472270">
    <property type="component" value="Unassembled WGS sequence"/>
</dbReference>
<dbReference type="PANTHER" id="PTHR19212">
    <property type="entry name" value="LEUCINE RICH REPEAT IN FLII INTERACTING PROTEIN"/>
    <property type="match status" value="1"/>
</dbReference>
<proteinExistence type="inferred from homology"/>
<dbReference type="SUPFAM" id="SSF90257">
    <property type="entry name" value="Myosin rod fragments"/>
    <property type="match status" value="1"/>
</dbReference>
<evidence type="ECO:0000313" key="6">
    <source>
        <dbReference type="Ensembl" id="ENSSRHP00000048092.1"/>
    </source>
</evidence>
<evidence type="ECO:0000256" key="2">
    <source>
        <dbReference type="ARBA" id="ARBA00022687"/>
    </source>
</evidence>
<evidence type="ECO:0000256" key="3">
    <source>
        <dbReference type="ARBA" id="ARBA00023054"/>
    </source>
</evidence>
<organism evidence="6 7">
    <name type="scientific">Sinocyclocheilus rhinocerous</name>
    <dbReference type="NCBI Taxonomy" id="307959"/>
    <lineage>
        <taxon>Eukaryota</taxon>
        <taxon>Metazoa</taxon>
        <taxon>Chordata</taxon>
        <taxon>Craniata</taxon>
        <taxon>Vertebrata</taxon>
        <taxon>Euteleostomi</taxon>
        <taxon>Actinopterygii</taxon>
        <taxon>Neopterygii</taxon>
        <taxon>Teleostei</taxon>
        <taxon>Ostariophysi</taxon>
        <taxon>Cypriniformes</taxon>
        <taxon>Cyprinidae</taxon>
        <taxon>Cyprininae</taxon>
        <taxon>Sinocyclocheilus</taxon>
    </lineage>
</organism>
<dbReference type="Gene3D" id="1.20.5.4090">
    <property type="match status" value="1"/>
</dbReference>
<feature type="coiled-coil region" evidence="5">
    <location>
        <begin position="256"/>
        <end position="406"/>
    </location>
</feature>
<comment type="similarity">
    <text evidence="1">Belongs to the LRRFIP family.</text>
</comment>
<dbReference type="Ensembl" id="ENSSRHT00000049438.1">
    <property type="protein sequence ID" value="ENSSRHP00000048092.1"/>
    <property type="gene ID" value="ENSSRHG00000024107.1"/>
</dbReference>
<reference evidence="6" key="2">
    <citation type="submission" date="2025-09" db="UniProtKB">
        <authorList>
            <consortium name="Ensembl"/>
        </authorList>
    </citation>
    <scope>IDENTIFICATION</scope>
</reference>
<name>A0A673J369_9TELE</name>
<dbReference type="GO" id="GO:0016055">
    <property type="term" value="P:Wnt signaling pathway"/>
    <property type="evidence" value="ECO:0007669"/>
    <property type="project" value="UniProtKB-KW"/>
</dbReference>
<keyword evidence="7" id="KW-1185">Reference proteome</keyword>
<dbReference type="GO" id="GO:0006355">
    <property type="term" value="P:regulation of DNA-templated transcription"/>
    <property type="evidence" value="ECO:0007669"/>
    <property type="project" value="InterPro"/>
</dbReference>
<dbReference type="FunFam" id="1.20.5.4090:FF:000001">
    <property type="entry name" value="leucine-rich repeat flightless-interacting protein 2 isoform X1"/>
    <property type="match status" value="1"/>
</dbReference>
<dbReference type="Pfam" id="PF09738">
    <property type="entry name" value="LRRFIP"/>
    <property type="match status" value="2"/>
</dbReference>
<reference evidence="6" key="1">
    <citation type="submission" date="2025-08" db="UniProtKB">
        <authorList>
            <consortium name="Ensembl"/>
        </authorList>
    </citation>
    <scope>IDENTIFICATION</scope>
</reference>
<dbReference type="InterPro" id="IPR019139">
    <property type="entry name" value="LRRFIP1/2"/>
</dbReference>
<evidence type="ECO:0000256" key="1">
    <source>
        <dbReference type="ARBA" id="ARBA00008275"/>
    </source>
</evidence>
<feature type="coiled-coil region" evidence="5">
    <location>
        <begin position="176"/>
        <end position="203"/>
    </location>
</feature>
<keyword evidence="2" id="KW-0879">Wnt signaling pathway</keyword>
<feature type="coiled-coil region" evidence="5">
    <location>
        <begin position="75"/>
        <end position="144"/>
    </location>
</feature>
<keyword evidence="3 5" id="KW-0175">Coiled coil</keyword>
<accession>A0A673J369</accession>
<protein>
    <recommendedName>
        <fullName evidence="4">Leucine-rich repeat flightless-interacting protein 2</fullName>
    </recommendedName>
</protein>
<evidence type="ECO:0000256" key="5">
    <source>
        <dbReference type="SAM" id="Coils"/>
    </source>
</evidence>
<evidence type="ECO:0000256" key="4">
    <source>
        <dbReference type="ARBA" id="ARBA00040512"/>
    </source>
</evidence>
<dbReference type="AlphaFoldDB" id="A0A673J369"/>
<dbReference type="PANTHER" id="PTHR19212:SF6">
    <property type="entry name" value="LEUCINE-RICH REPEAT FLIGHTLESS-INTERACTING PROTEIN 2"/>
    <property type="match status" value="1"/>
</dbReference>
<evidence type="ECO:0000313" key="7">
    <source>
        <dbReference type="Proteomes" id="UP000472270"/>
    </source>
</evidence>
<sequence length="407" mass="46766">MGVLCSRFLQPSSRCTTPALSAAALASLGGSSSRRGSGDAGSIVMDAEASISELRDIYDLKDQIQDVEGRYMQGLKELKDSLSEVEEKYKKAMVSNAQLDNEKANLIYQVDTLKDVIEEMEEQMSELRRETEEKSKELERQKHTCSVLQHKLEEMKEGIRQRDELIEVEHRTEMALERQKEYFDCIRNERDELRDELADLKGKSRMGEKHGLVIIPEDTPNGDVSHESPTSGITVVTQEAAQVLESAGDGPLDVRLRKLADEKDELLSQIRKLKMQLEEERQKHSKIDSVYTEGERMENGTDLHFIEMQRDVNRQISEYKFKLSKAEQEMATMEQNVNRLEGQVSRYKSAADNAEKIEDELKAEKRKLQRELRTALDKIEEMEMTNNHLIKRLEKMKANRNALLSQQ</sequence>